<evidence type="ECO:0000256" key="1">
    <source>
        <dbReference type="ARBA" id="ARBA00023002"/>
    </source>
</evidence>
<name>A0AA39Q489_9AGAR</name>
<protein>
    <recommendedName>
        <fullName evidence="4">Short-chain dehydrogenase</fullName>
    </recommendedName>
</protein>
<dbReference type="Proteomes" id="UP001175228">
    <property type="component" value="Unassembled WGS sequence"/>
</dbReference>
<dbReference type="InterPro" id="IPR036291">
    <property type="entry name" value="NAD(P)-bd_dom_sf"/>
</dbReference>
<dbReference type="PRINTS" id="PR00081">
    <property type="entry name" value="GDHRDH"/>
</dbReference>
<dbReference type="PANTHER" id="PTHR43157">
    <property type="entry name" value="PHOSPHATIDYLINOSITOL-GLYCAN BIOSYNTHESIS CLASS F PROTEIN-RELATED"/>
    <property type="match status" value="1"/>
</dbReference>
<comment type="caution">
    <text evidence="2">The sequence shown here is derived from an EMBL/GenBank/DDBJ whole genome shotgun (WGS) entry which is preliminary data.</text>
</comment>
<keyword evidence="3" id="KW-1185">Reference proteome</keyword>
<dbReference type="InterPro" id="IPR002347">
    <property type="entry name" value="SDR_fam"/>
</dbReference>
<accession>A0AA39Q489</accession>
<dbReference type="Gene3D" id="3.40.50.720">
    <property type="entry name" value="NAD(P)-binding Rossmann-like Domain"/>
    <property type="match status" value="1"/>
</dbReference>
<sequence length="335" mass="37026">MVKKTILSIMRDQMVKAPPVIQGNLAGKTVVVVGANGGIGYEAARHFALMNPDRLVLACRSRERGEAALRKLQSEIGTITAELRLVDLNPFSSVSAFADSFELEVGRLDILVMNAAAWPGKEYHATADGWESSLQINNLGPSLLSLRLLPLMVDTSSEPRLVVVTSDVHYFAKVEGKITAQPEIWKNLSSKEYCTPDNMSDSRYLLTKLLNVFFVRSLADRLPTSSPVVSAIHPGVCISDLRREFTGIRKCMEPVLEKLIMYTAEEGSRQLVYGALGQDKNLHGGYTTLSSVVETSDYVLSEEGRRVADRMWEELIDILSRVDGKIPAAVKDYLH</sequence>
<dbReference type="PANTHER" id="PTHR43157:SF31">
    <property type="entry name" value="PHOSPHATIDYLINOSITOL-GLYCAN BIOSYNTHESIS CLASS F PROTEIN"/>
    <property type="match status" value="1"/>
</dbReference>
<dbReference type="Pfam" id="PF00106">
    <property type="entry name" value="adh_short"/>
    <property type="match status" value="1"/>
</dbReference>
<evidence type="ECO:0000313" key="3">
    <source>
        <dbReference type="Proteomes" id="UP001175228"/>
    </source>
</evidence>
<dbReference type="GO" id="GO:0016491">
    <property type="term" value="F:oxidoreductase activity"/>
    <property type="evidence" value="ECO:0007669"/>
    <property type="project" value="UniProtKB-KW"/>
</dbReference>
<dbReference type="EMBL" id="JAUEPU010000018">
    <property type="protein sequence ID" value="KAK0495350.1"/>
    <property type="molecule type" value="Genomic_DNA"/>
</dbReference>
<reference evidence="2" key="1">
    <citation type="submission" date="2023-06" db="EMBL/GenBank/DDBJ databases">
        <authorList>
            <consortium name="Lawrence Berkeley National Laboratory"/>
            <person name="Ahrendt S."/>
            <person name="Sahu N."/>
            <person name="Indic B."/>
            <person name="Wong-Bajracharya J."/>
            <person name="Merenyi Z."/>
            <person name="Ke H.-M."/>
            <person name="Monk M."/>
            <person name="Kocsube S."/>
            <person name="Drula E."/>
            <person name="Lipzen A."/>
            <person name="Balint B."/>
            <person name="Henrissat B."/>
            <person name="Andreopoulos B."/>
            <person name="Martin F.M."/>
            <person name="Harder C.B."/>
            <person name="Rigling D."/>
            <person name="Ford K.L."/>
            <person name="Foster G.D."/>
            <person name="Pangilinan J."/>
            <person name="Papanicolaou A."/>
            <person name="Barry K."/>
            <person name="LaButti K."/>
            <person name="Viragh M."/>
            <person name="Koriabine M."/>
            <person name="Yan M."/>
            <person name="Riley R."/>
            <person name="Champramary S."/>
            <person name="Plett K.L."/>
            <person name="Tsai I.J."/>
            <person name="Slot J."/>
            <person name="Sipos G."/>
            <person name="Plett J."/>
            <person name="Nagy L.G."/>
            <person name="Grigoriev I.V."/>
        </authorList>
    </citation>
    <scope>NUCLEOTIDE SEQUENCE</scope>
    <source>
        <strain evidence="2">HWK02</strain>
    </source>
</reference>
<keyword evidence="1" id="KW-0560">Oxidoreductase</keyword>
<organism evidence="2 3">
    <name type="scientific">Armillaria luteobubalina</name>
    <dbReference type="NCBI Taxonomy" id="153913"/>
    <lineage>
        <taxon>Eukaryota</taxon>
        <taxon>Fungi</taxon>
        <taxon>Dikarya</taxon>
        <taxon>Basidiomycota</taxon>
        <taxon>Agaricomycotina</taxon>
        <taxon>Agaricomycetes</taxon>
        <taxon>Agaricomycetidae</taxon>
        <taxon>Agaricales</taxon>
        <taxon>Marasmiineae</taxon>
        <taxon>Physalacriaceae</taxon>
        <taxon>Armillaria</taxon>
    </lineage>
</organism>
<dbReference type="SUPFAM" id="SSF51735">
    <property type="entry name" value="NAD(P)-binding Rossmann-fold domains"/>
    <property type="match status" value="1"/>
</dbReference>
<dbReference type="AlphaFoldDB" id="A0AA39Q489"/>
<gene>
    <name evidence="2" type="ORF">EDD18DRAFT_270148</name>
</gene>
<proteinExistence type="predicted"/>
<evidence type="ECO:0000313" key="2">
    <source>
        <dbReference type="EMBL" id="KAK0495350.1"/>
    </source>
</evidence>
<evidence type="ECO:0008006" key="4">
    <source>
        <dbReference type="Google" id="ProtNLM"/>
    </source>
</evidence>